<dbReference type="Pfam" id="PF02805">
    <property type="entry name" value="Ada_Zn_binding"/>
    <property type="match status" value="1"/>
</dbReference>
<dbReference type="SUPFAM" id="SSF46689">
    <property type="entry name" value="Homeodomain-like"/>
    <property type="match status" value="1"/>
</dbReference>
<dbReference type="PROSITE" id="PS01124">
    <property type="entry name" value="HTH_ARAC_FAMILY_2"/>
    <property type="match status" value="1"/>
</dbReference>
<dbReference type="SMART" id="SM00478">
    <property type="entry name" value="ENDO3c"/>
    <property type="match status" value="1"/>
</dbReference>
<keyword evidence="7" id="KW-0227">DNA damage</keyword>
<evidence type="ECO:0000313" key="16">
    <source>
        <dbReference type="Proteomes" id="UP000886657"/>
    </source>
</evidence>
<organism evidence="15 16">
    <name type="scientific">Candidatus Geothrix skivensis</name>
    <dbReference type="NCBI Taxonomy" id="2954439"/>
    <lineage>
        <taxon>Bacteria</taxon>
        <taxon>Pseudomonadati</taxon>
        <taxon>Acidobacteriota</taxon>
        <taxon>Holophagae</taxon>
        <taxon>Holophagales</taxon>
        <taxon>Holophagaceae</taxon>
        <taxon>Geothrix</taxon>
    </lineage>
</organism>
<keyword evidence="11" id="KW-0010">Activator</keyword>
<accession>A0A9D7SF61</accession>
<dbReference type="Gene3D" id="3.40.10.10">
    <property type="entry name" value="DNA Methylphosphotriester Repair Domain"/>
    <property type="match status" value="1"/>
</dbReference>
<dbReference type="Pfam" id="PF00730">
    <property type="entry name" value="HhH-GPD"/>
    <property type="match status" value="1"/>
</dbReference>
<dbReference type="EC" id="3.2.2.21" evidence="3"/>
<dbReference type="SMART" id="SM01009">
    <property type="entry name" value="AlkA_N"/>
    <property type="match status" value="1"/>
</dbReference>
<dbReference type="GO" id="GO:0032259">
    <property type="term" value="P:methylation"/>
    <property type="evidence" value="ECO:0007669"/>
    <property type="project" value="UniProtKB-KW"/>
</dbReference>
<dbReference type="PROSITE" id="PS00041">
    <property type="entry name" value="HTH_ARAC_FAMILY_1"/>
    <property type="match status" value="1"/>
</dbReference>
<evidence type="ECO:0000256" key="5">
    <source>
        <dbReference type="ARBA" id="ARBA00022679"/>
    </source>
</evidence>
<evidence type="ECO:0000256" key="3">
    <source>
        <dbReference type="ARBA" id="ARBA00012000"/>
    </source>
</evidence>
<dbReference type="PANTHER" id="PTHR43003:SF12">
    <property type="entry name" value="DNA-3-METHYLADENINE GLYCOSYLASE"/>
    <property type="match status" value="1"/>
</dbReference>
<dbReference type="SMART" id="SM00342">
    <property type="entry name" value="HTH_ARAC"/>
    <property type="match status" value="1"/>
</dbReference>
<dbReference type="EMBL" id="JADKIO010000005">
    <property type="protein sequence ID" value="MBK9795788.1"/>
    <property type="molecule type" value="Genomic_DNA"/>
</dbReference>
<reference evidence="15" key="1">
    <citation type="submission" date="2020-10" db="EMBL/GenBank/DDBJ databases">
        <title>Connecting structure to function with the recovery of over 1000 high-quality activated sludge metagenome-assembled genomes encoding full-length rRNA genes using long-read sequencing.</title>
        <authorList>
            <person name="Singleton C.M."/>
            <person name="Petriglieri F."/>
            <person name="Kristensen J.M."/>
            <person name="Kirkegaard R.H."/>
            <person name="Michaelsen T.Y."/>
            <person name="Andersen M.H."/>
            <person name="Karst S.M."/>
            <person name="Dueholm M.S."/>
            <person name="Nielsen P.H."/>
            <person name="Albertsen M."/>
        </authorList>
    </citation>
    <scope>NUCLEOTIDE SEQUENCE</scope>
    <source>
        <strain evidence="15">Skiv_18-Q3-R9-52_MAXAC.067</strain>
    </source>
</reference>
<dbReference type="InterPro" id="IPR009057">
    <property type="entry name" value="Homeodomain-like_sf"/>
</dbReference>
<feature type="domain" description="HTH araC/xylS-type" evidence="14">
    <location>
        <begin position="82"/>
        <end position="183"/>
    </location>
</feature>
<dbReference type="PANTHER" id="PTHR43003">
    <property type="entry name" value="DNA-3-METHYLADENINE GLYCOSYLASE"/>
    <property type="match status" value="1"/>
</dbReference>
<evidence type="ECO:0000256" key="1">
    <source>
        <dbReference type="ARBA" id="ARBA00000086"/>
    </source>
</evidence>
<dbReference type="GO" id="GO:0008270">
    <property type="term" value="F:zinc ion binding"/>
    <property type="evidence" value="ECO:0007669"/>
    <property type="project" value="InterPro"/>
</dbReference>
<comment type="cofactor">
    <cofactor evidence="2">
        <name>Zn(2+)</name>
        <dbReference type="ChEBI" id="CHEBI:29105"/>
    </cofactor>
</comment>
<dbReference type="Gene3D" id="1.10.1670.40">
    <property type="match status" value="1"/>
</dbReference>
<dbReference type="InterPro" id="IPR018062">
    <property type="entry name" value="HTH_AraC-typ_CS"/>
</dbReference>
<evidence type="ECO:0000313" key="15">
    <source>
        <dbReference type="EMBL" id="MBK9795788.1"/>
    </source>
</evidence>
<dbReference type="GO" id="GO:0008168">
    <property type="term" value="F:methyltransferase activity"/>
    <property type="evidence" value="ECO:0007669"/>
    <property type="project" value="UniProtKB-KW"/>
</dbReference>
<evidence type="ECO:0000256" key="10">
    <source>
        <dbReference type="ARBA" id="ARBA00023125"/>
    </source>
</evidence>
<dbReference type="GO" id="GO:0005737">
    <property type="term" value="C:cytoplasm"/>
    <property type="evidence" value="ECO:0007669"/>
    <property type="project" value="TreeGrafter"/>
</dbReference>
<keyword evidence="8" id="KW-0862">Zinc</keyword>
<evidence type="ECO:0000256" key="12">
    <source>
        <dbReference type="ARBA" id="ARBA00023163"/>
    </source>
</evidence>
<keyword evidence="12" id="KW-0804">Transcription</keyword>
<dbReference type="Gene3D" id="1.10.10.60">
    <property type="entry name" value="Homeodomain-like"/>
    <property type="match status" value="1"/>
</dbReference>
<dbReference type="Gene3D" id="1.10.340.30">
    <property type="entry name" value="Hypothetical protein, domain 2"/>
    <property type="match status" value="1"/>
</dbReference>
<keyword evidence="10" id="KW-0238">DNA-binding</keyword>
<dbReference type="SUPFAM" id="SSF48150">
    <property type="entry name" value="DNA-glycosylase"/>
    <property type="match status" value="1"/>
</dbReference>
<dbReference type="GO" id="GO:0006285">
    <property type="term" value="P:base-excision repair, AP site formation"/>
    <property type="evidence" value="ECO:0007669"/>
    <property type="project" value="TreeGrafter"/>
</dbReference>
<dbReference type="InterPro" id="IPR003265">
    <property type="entry name" value="HhH-GPD_domain"/>
</dbReference>
<keyword evidence="4" id="KW-0489">Methyltransferase</keyword>
<keyword evidence="6" id="KW-0479">Metal-binding</keyword>
<dbReference type="GO" id="GO:0003700">
    <property type="term" value="F:DNA-binding transcription factor activity"/>
    <property type="evidence" value="ECO:0007669"/>
    <property type="project" value="InterPro"/>
</dbReference>
<dbReference type="InterPro" id="IPR011257">
    <property type="entry name" value="DNA_glycosylase"/>
</dbReference>
<evidence type="ECO:0000256" key="9">
    <source>
        <dbReference type="ARBA" id="ARBA00023015"/>
    </source>
</evidence>
<dbReference type="GO" id="GO:0043916">
    <property type="term" value="F:DNA-7-methylguanine glycosylase activity"/>
    <property type="evidence" value="ECO:0007669"/>
    <property type="project" value="TreeGrafter"/>
</dbReference>
<gene>
    <name evidence="15" type="ORF">IPP58_04730</name>
</gene>
<evidence type="ECO:0000256" key="2">
    <source>
        <dbReference type="ARBA" id="ARBA00001947"/>
    </source>
</evidence>
<dbReference type="GO" id="GO:0032993">
    <property type="term" value="C:protein-DNA complex"/>
    <property type="evidence" value="ECO:0007669"/>
    <property type="project" value="TreeGrafter"/>
</dbReference>
<dbReference type="GO" id="GO:0043565">
    <property type="term" value="F:sequence-specific DNA binding"/>
    <property type="evidence" value="ECO:0007669"/>
    <property type="project" value="InterPro"/>
</dbReference>
<evidence type="ECO:0000256" key="11">
    <source>
        <dbReference type="ARBA" id="ARBA00023159"/>
    </source>
</evidence>
<dbReference type="InterPro" id="IPR018060">
    <property type="entry name" value="HTH_AraC"/>
</dbReference>
<evidence type="ECO:0000256" key="4">
    <source>
        <dbReference type="ARBA" id="ARBA00022603"/>
    </source>
</evidence>
<sequence>MRWTNAHLYERILAKDASFDGRVLTGVLTTGIYCLPSCPARKPLMENVRFFPDEAAAQASGLRPCKRCRPDAFYRGDDADLARLEAAMAQAIARPAAFPEVEALAEAAAVRVTKLKDLFRDHAHQQPAAFLQRVRIQAACDRLAAGQGDLAELAAAAGYESASGFHEAFRRQTGLSPGAYRSMLTTDTFTLPLPEGLRVVDVLAFHGRDGLSLSERVEGTTLRKAFLRGEQASVLSMTFGKQALAISLAGASGGAAMAQAHAAALRLLGWHGDPAAFEQAHPDLARGREGLRVLLTLDPFEALVWAILGQQVNLTFAYALRRDLIRLAGVPAPGGLIAHPDAGRIAALDVPALRSLRFSLRKAEYLLEAAREVASGRLKLEGLVSATGACRRLLALRGCGPWTAQYVLMRGLGFRDGVPVGDAGLTLALQRWFKLETRPDGPETLRLMAPFAPHRSLATFHLWASLKGLPA</sequence>
<dbReference type="InterPro" id="IPR035451">
    <property type="entry name" value="Ada-like_dom_sf"/>
</dbReference>
<dbReference type="GO" id="GO:0008725">
    <property type="term" value="F:DNA-3-methyladenine glycosylase activity"/>
    <property type="evidence" value="ECO:0007669"/>
    <property type="project" value="TreeGrafter"/>
</dbReference>
<evidence type="ECO:0000256" key="13">
    <source>
        <dbReference type="ARBA" id="ARBA00023204"/>
    </source>
</evidence>
<evidence type="ECO:0000259" key="14">
    <source>
        <dbReference type="PROSITE" id="PS01124"/>
    </source>
</evidence>
<evidence type="ECO:0000256" key="8">
    <source>
        <dbReference type="ARBA" id="ARBA00022833"/>
    </source>
</evidence>
<keyword evidence="5" id="KW-0808">Transferase</keyword>
<keyword evidence="9" id="KW-0805">Transcription regulation</keyword>
<comment type="catalytic activity">
    <reaction evidence="1">
        <text>Hydrolysis of alkylated DNA, releasing 3-methyladenine, 3-methylguanine, 7-methylguanine and 7-methyladenine.</text>
        <dbReference type="EC" id="3.2.2.21"/>
    </reaction>
</comment>
<dbReference type="InterPro" id="IPR010316">
    <property type="entry name" value="AlkA_N"/>
</dbReference>
<dbReference type="Pfam" id="PF12833">
    <property type="entry name" value="HTH_18"/>
    <property type="match status" value="1"/>
</dbReference>
<dbReference type="SUPFAM" id="SSF57884">
    <property type="entry name" value="Ada DNA repair protein, N-terminal domain (N-Ada 10)"/>
    <property type="match status" value="1"/>
</dbReference>
<dbReference type="Proteomes" id="UP000886657">
    <property type="component" value="Unassembled WGS sequence"/>
</dbReference>
<evidence type="ECO:0000256" key="7">
    <source>
        <dbReference type="ARBA" id="ARBA00022763"/>
    </source>
</evidence>
<dbReference type="AlphaFoldDB" id="A0A9D7SF61"/>
<dbReference type="GO" id="GO:0006307">
    <property type="term" value="P:DNA alkylation repair"/>
    <property type="evidence" value="ECO:0007669"/>
    <property type="project" value="TreeGrafter"/>
</dbReference>
<dbReference type="InterPro" id="IPR051912">
    <property type="entry name" value="Alkylbase_DNA_Glycosylase/TA"/>
</dbReference>
<name>A0A9D7SF61_9BACT</name>
<dbReference type="GO" id="GO:0032131">
    <property type="term" value="F:alkylated DNA binding"/>
    <property type="evidence" value="ECO:0007669"/>
    <property type="project" value="TreeGrafter"/>
</dbReference>
<keyword evidence="13" id="KW-0234">DNA repair</keyword>
<comment type="caution">
    <text evidence="15">The sequence shown here is derived from an EMBL/GenBank/DDBJ whole genome shotgun (WGS) entry which is preliminary data.</text>
</comment>
<dbReference type="CDD" id="cd00056">
    <property type="entry name" value="ENDO3c"/>
    <property type="match status" value="1"/>
</dbReference>
<evidence type="ECO:0000256" key="6">
    <source>
        <dbReference type="ARBA" id="ARBA00022723"/>
    </source>
</evidence>
<protein>
    <recommendedName>
        <fullName evidence="3">DNA-3-methyladenine glycosylase II</fullName>
        <ecNumber evidence="3">3.2.2.21</ecNumber>
    </recommendedName>
</protein>
<proteinExistence type="predicted"/>
<dbReference type="InterPro" id="IPR004026">
    <property type="entry name" value="Ada_DNA_repair_Zn-bd"/>
</dbReference>